<dbReference type="RefSeq" id="WP_044664912.1">
    <property type="nucleotide sequence ID" value="NZ_CDRZ01000201.1"/>
</dbReference>
<accession>A0A0B7MMC3</accession>
<organism evidence="2 3">
    <name type="scientific">Syntrophaceticus schinkii</name>
    <dbReference type="NCBI Taxonomy" id="499207"/>
    <lineage>
        <taxon>Bacteria</taxon>
        <taxon>Bacillati</taxon>
        <taxon>Bacillota</taxon>
        <taxon>Clostridia</taxon>
        <taxon>Thermoanaerobacterales</taxon>
        <taxon>Thermoanaerobacterales Family III. Incertae Sedis</taxon>
        <taxon>Syntrophaceticus</taxon>
    </lineage>
</organism>
<evidence type="ECO:0000313" key="3">
    <source>
        <dbReference type="Proteomes" id="UP000046155"/>
    </source>
</evidence>
<dbReference type="EMBL" id="CDRZ01000201">
    <property type="protein sequence ID" value="CEO88847.1"/>
    <property type="molecule type" value="Genomic_DNA"/>
</dbReference>
<dbReference type="PANTHER" id="PTHR32329">
    <property type="entry name" value="BIFUNCTIONAL PROTEIN [INCLUDES 2-HYDROXYACYL-COA DEHYDRATASE (N-TER) AND ITS ACTIVATOR DOMAIN (C_TERM)-RELATED"/>
    <property type="match status" value="1"/>
</dbReference>
<dbReference type="Gene3D" id="3.40.50.11900">
    <property type="match status" value="1"/>
</dbReference>
<dbReference type="OrthoDB" id="9780120at2"/>
<reference evidence="3" key="1">
    <citation type="submission" date="2015-01" db="EMBL/GenBank/DDBJ databases">
        <authorList>
            <person name="Manzoor Shahid"/>
            <person name="Zubair Saima"/>
        </authorList>
    </citation>
    <scope>NUCLEOTIDE SEQUENCE [LARGE SCALE GENOMIC DNA]</scope>
    <source>
        <strain evidence="3">Sp3</strain>
    </source>
</reference>
<evidence type="ECO:0000313" key="2">
    <source>
        <dbReference type="EMBL" id="CEO88847.1"/>
    </source>
</evidence>
<dbReference type="PANTHER" id="PTHR32329:SF2">
    <property type="entry name" value="BIFUNCTIONAL PROTEIN [INCLUDES 2-HYDROXYACYL-COA DEHYDRATASE (N-TER) AND ITS ACTIVATOR DOMAIN (C_TERM)"/>
    <property type="match status" value="1"/>
</dbReference>
<proteinExistence type="predicted"/>
<sequence length="327" mass="37366">MPVRVGIPRYLGYFTFYPLWKTFFEEIGLEVITSPPTNQQILNDGVAEAVNDACIPIKLYHGHVVAIKDQVDVLFVPRFVKVRKLETETFCPKFLGLPDLLRASINNLPELLDTRVELTSGRFELFRIAREIGERFGVSLARITRAYILACQALRRYRGLMCKGMLSDDALECMEKGNQASKRQNLGELSIAVLGYPYLVYDHFINMDLVKKLNGLGAKAFTAEMIPPGRLLREAKNMPKQMFWYYSNRAIHAAYYYLKKKRVDGIIHVTAFACGPDAMLDRLMEMESKKWGRMPFLTLSIDEETGTGGVDTRLEAFIDMLKRRSVK</sequence>
<feature type="domain" description="DUF2229" evidence="1">
    <location>
        <begin position="4"/>
        <end position="226"/>
    </location>
</feature>
<dbReference type="Proteomes" id="UP000046155">
    <property type="component" value="Unassembled WGS sequence"/>
</dbReference>
<dbReference type="InterPro" id="IPR018709">
    <property type="entry name" value="CoA_activase_DUF2229"/>
</dbReference>
<name>A0A0B7MMC3_9FIRM</name>
<protein>
    <recommendedName>
        <fullName evidence="1">DUF2229 domain-containing protein</fullName>
    </recommendedName>
</protein>
<gene>
    <name evidence="2" type="ORF">SSCH_280011</name>
</gene>
<keyword evidence="3" id="KW-1185">Reference proteome</keyword>
<evidence type="ECO:0000259" key="1">
    <source>
        <dbReference type="Pfam" id="PF09989"/>
    </source>
</evidence>
<dbReference type="Pfam" id="PF09989">
    <property type="entry name" value="DUF2229"/>
    <property type="match status" value="1"/>
</dbReference>
<dbReference type="InterPro" id="IPR051805">
    <property type="entry name" value="Dehydratase_Activator_Redct"/>
</dbReference>
<dbReference type="AlphaFoldDB" id="A0A0B7MMC3"/>